<dbReference type="OrthoDB" id="408631at2759"/>
<organism evidence="2 3">
    <name type="scientific">Dacryopinax primogenitus (strain DJM 731)</name>
    <name type="common">Brown rot fungus</name>
    <dbReference type="NCBI Taxonomy" id="1858805"/>
    <lineage>
        <taxon>Eukaryota</taxon>
        <taxon>Fungi</taxon>
        <taxon>Dikarya</taxon>
        <taxon>Basidiomycota</taxon>
        <taxon>Agaricomycotina</taxon>
        <taxon>Dacrymycetes</taxon>
        <taxon>Dacrymycetales</taxon>
        <taxon>Dacrymycetaceae</taxon>
        <taxon>Dacryopinax</taxon>
    </lineage>
</organism>
<protein>
    <submittedName>
        <fullName evidence="2">Uncharacterized protein</fullName>
    </submittedName>
</protein>
<evidence type="ECO:0000313" key="3">
    <source>
        <dbReference type="Proteomes" id="UP000030653"/>
    </source>
</evidence>
<dbReference type="RefSeq" id="XP_040623673.1">
    <property type="nucleotide sequence ID" value="XM_040774174.1"/>
</dbReference>
<name>M5FN39_DACPD</name>
<keyword evidence="3" id="KW-1185">Reference proteome</keyword>
<dbReference type="Proteomes" id="UP000030653">
    <property type="component" value="Unassembled WGS sequence"/>
</dbReference>
<feature type="non-terminal residue" evidence="2">
    <location>
        <position position="1"/>
    </location>
</feature>
<evidence type="ECO:0000313" key="2">
    <source>
        <dbReference type="EMBL" id="EJT96775.1"/>
    </source>
</evidence>
<dbReference type="HOGENOM" id="CLU_2533582_0_0_1"/>
<feature type="region of interest" description="Disordered" evidence="1">
    <location>
        <begin position="61"/>
        <end position="84"/>
    </location>
</feature>
<reference evidence="2 3" key="1">
    <citation type="journal article" date="2012" name="Science">
        <title>The Paleozoic origin of enzymatic lignin decomposition reconstructed from 31 fungal genomes.</title>
        <authorList>
            <person name="Floudas D."/>
            <person name="Binder M."/>
            <person name="Riley R."/>
            <person name="Barry K."/>
            <person name="Blanchette R.A."/>
            <person name="Henrissat B."/>
            <person name="Martinez A.T."/>
            <person name="Otillar R."/>
            <person name="Spatafora J.W."/>
            <person name="Yadav J.S."/>
            <person name="Aerts A."/>
            <person name="Benoit I."/>
            <person name="Boyd A."/>
            <person name="Carlson A."/>
            <person name="Copeland A."/>
            <person name="Coutinho P.M."/>
            <person name="de Vries R.P."/>
            <person name="Ferreira P."/>
            <person name="Findley K."/>
            <person name="Foster B."/>
            <person name="Gaskell J."/>
            <person name="Glotzer D."/>
            <person name="Gorecki P."/>
            <person name="Heitman J."/>
            <person name="Hesse C."/>
            <person name="Hori C."/>
            <person name="Igarashi K."/>
            <person name="Jurgens J.A."/>
            <person name="Kallen N."/>
            <person name="Kersten P."/>
            <person name="Kohler A."/>
            <person name="Kuees U."/>
            <person name="Kumar T.K.A."/>
            <person name="Kuo A."/>
            <person name="LaButti K."/>
            <person name="Larrondo L.F."/>
            <person name="Lindquist E."/>
            <person name="Ling A."/>
            <person name="Lombard V."/>
            <person name="Lucas S."/>
            <person name="Lundell T."/>
            <person name="Martin R."/>
            <person name="McLaughlin D.J."/>
            <person name="Morgenstern I."/>
            <person name="Morin E."/>
            <person name="Murat C."/>
            <person name="Nagy L.G."/>
            <person name="Nolan M."/>
            <person name="Ohm R.A."/>
            <person name="Patyshakuliyeva A."/>
            <person name="Rokas A."/>
            <person name="Ruiz-Duenas F.J."/>
            <person name="Sabat G."/>
            <person name="Salamov A."/>
            <person name="Samejima M."/>
            <person name="Schmutz J."/>
            <person name="Slot J.C."/>
            <person name="St John F."/>
            <person name="Stenlid J."/>
            <person name="Sun H."/>
            <person name="Sun S."/>
            <person name="Syed K."/>
            <person name="Tsang A."/>
            <person name="Wiebenga A."/>
            <person name="Young D."/>
            <person name="Pisabarro A."/>
            <person name="Eastwood D.C."/>
            <person name="Martin F."/>
            <person name="Cullen D."/>
            <person name="Grigoriev I.V."/>
            <person name="Hibbett D.S."/>
        </authorList>
    </citation>
    <scope>NUCLEOTIDE SEQUENCE [LARGE SCALE GENOMIC DNA]</scope>
    <source>
        <strain evidence="2 3">DJM-731 SS1</strain>
    </source>
</reference>
<accession>M5FN39</accession>
<sequence>KPAKEGYMWWATEGCHNINRYSFGEGSPAAKDEGAPEGAFVNEYPLSKYHELAERLPLSTSSFANSTVSETPPLSLRASCSRPA</sequence>
<dbReference type="AlphaFoldDB" id="M5FN39"/>
<proteinExistence type="predicted"/>
<evidence type="ECO:0000256" key="1">
    <source>
        <dbReference type="SAM" id="MobiDB-lite"/>
    </source>
</evidence>
<dbReference type="GeneID" id="63689236"/>
<dbReference type="STRING" id="1858805.M5FN39"/>
<dbReference type="EMBL" id="JH795880">
    <property type="protein sequence ID" value="EJT96775.1"/>
    <property type="molecule type" value="Genomic_DNA"/>
</dbReference>
<feature type="compositionally biased region" description="Polar residues" evidence="1">
    <location>
        <begin position="61"/>
        <end position="72"/>
    </location>
</feature>
<gene>
    <name evidence="2" type="ORF">DACRYDRAFT_25472</name>
</gene>